<organism evidence="1 2">
    <name type="scientific">Psophocarpus tetragonolobus</name>
    <name type="common">Winged bean</name>
    <name type="synonym">Dolichos tetragonolobus</name>
    <dbReference type="NCBI Taxonomy" id="3891"/>
    <lineage>
        <taxon>Eukaryota</taxon>
        <taxon>Viridiplantae</taxon>
        <taxon>Streptophyta</taxon>
        <taxon>Embryophyta</taxon>
        <taxon>Tracheophyta</taxon>
        <taxon>Spermatophyta</taxon>
        <taxon>Magnoliopsida</taxon>
        <taxon>eudicotyledons</taxon>
        <taxon>Gunneridae</taxon>
        <taxon>Pentapetalae</taxon>
        <taxon>rosids</taxon>
        <taxon>fabids</taxon>
        <taxon>Fabales</taxon>
        <taxon>Fabaceae</taxon>
        <taxon>Papilionoideae</taxon>
        <taxon>50 kb inversion clade</taxon>
        <taxon>NPAAA clade</taxon>
        <taxon>indigoferoid/millettioid clade</taxon>
        <taxon>Phaseoleae</taxon>
        <taxon>Psophocarpus</taxon>
    </lineage>
</organism>
<dbReference type="EMBL" id="JAYMYS010000002">
    <property type="protein sequence ID" value="KAK7407770.1"/>
    <property type="molecule type" value="Genomic_DNA"/>
</dbReference>
<name>A0AAN9XTS7_PSOTE</name>
<keyword evidence="2" id="KW-1185">Reference proteome</keyword>
<dbReference type="AlphaFoldDB" id="A0AAN9XTS7"/>
<accession>A0AAN9XTS7</accession>
<proteinExistence type="predicted"/>
<reference evidence="1 2" key="1">
    <citation type="submission" date="2024-01" db="EMBL/GenBank/DDBJ databases">
        <title>The genomes of 5 underutilized Papilionoideae crops provide insights into root nodulation and disease resistanc.</title>
        <authorList>
            <person name="Jiang F."/>
        </authorList>
    </citation>
    <scope>NUCLEOTIDE SEQUENCE [LARGE SCALE GENOMIC DNA]</scope>
    <source>
        <strain evidence="1">DUOXIRENSHENG_FW03</strain>
        <tissue evidence="1">Leaves</tissue>
    </source>
</reference>
<protein>
    <submittedName>
        <fullName evidence="1">Uncharacterized protein</fullName>
    </submittedName>
</protein>
<sequence>MLNHGIGNPLLVERNSKVEWAPLQSLGTCHAVIRGANRICGENQCFVGFAMAHLSSLLSDMVMQPALSLDSLCHHFVSVVDLPGILCLCSVPSAIGYLCCTCLFRTTETLSKEADGS</sequence>
<comment type="caution">
    <text evidence="1">The sequence shown here is derived from an EMBL/GenBank/DDBJ whole genome shotgun (WGS) entry which is preliminary data.</text>
</comment>
<evidence type="ECO:0000313" key="2">
    <source>
        <dbReference type="Proteomes" id="UP001386955"/>
    </source>
</evidence>
<evidence type="ECO:0000313" key="1">
    <source>
        <dbReference type="EMBL" id="KAK7407770.1"/>
    </source>
</evidence>
<dbReference type="Proteomes" id="UP001386955">
    <property type="component" value="Unassembled WGS sequence"/>
</dbReference>
<gene>
    <name evidence="1" type="ORF">VNO78_09836</name>
</gene>